<organism evidence="5 6">
    <name type="scientific">Listeria fleischmannii FSL S10-1203</name>
    <dbReference type="NCBI Taxonomy" id="1265822"/>
    <lineage>
        <taxon>Bacteria</taxon>
        <taxon>Bacillati</taxon>
        <taxon>Bacillota</taxon>
        <taxon>Bacilli</taxon>
        <taxon>Bacillales</taxon>
        <taxon>Listeriaceae</taxon>
        <taxon>Listeria</taxon>
    </lineage>
</organism>
<dbReference type="InterPro" id="IPR029045">
    <property type="entry name" value="ClpP/crotonase-like_dom_sf"/>
</dbReference>
<proteinExistence type="predicted"/>
<dbReference type="SUPFAM" id="SSF52096">
    <property type="entry name" value="ClpP/crotonase"/>
    <property type="match status" value="1"/>
</dbReference>
<dbReference type="PATRIC" id="fig|1265822.4.peg.1811"/>
<sequence length="247" mass="27242">MKNNVFSIKQNFKYFNSVENNTASIYIYGYISSYWDGISSKRIKETLDTITADEIHVHINSGGGDVFESIAIHNLFKRHPSKIIIHVDALAGSGASLIAMAGDEIIMPANTMMMIHKAATFIFGNADKLRKEADVLDKIDIAVKASYMPRFAGEESELEVLLANEEWLNADECKALGFCDIVAEAIEEPPKEPEMPDGQTEEPEEHDASEETVANILAKYSAQATSSPLNKKQGTKNILNVIAKSSR</sequence>
<evidence type="ECO:0000256" key="3">
    <source>
        <dbReference type="ARBA" id="ARBA00022825"/>
    </source>
</evidence>
<dbReference type="InterPro" id="IPR023562">
    <property type="entry name" value="ClpP/TepA"/>
</dbReference>
<comment type="caution">
    <text evidence="5">The sequence shown here is derived from an EMBL/GenBank/DDBJ whole genome shotgun (WGS) entry which is preliminary data.</text>
</comment>
<evidence type="ECO:0000256" key="4">
    <source>
        <dbReference type="SAM" id="MobiDB-lite"/>
    </source>
</evidence>
<feature type="region of interest" description="Disordered" evidence="4">
    <location>
        <begin position="188"/>
        <end position="210"/>
    </location>
</feature>
<keyword evidence="2" id="KW-0378">Hydrolase</keyword>
<dbReference type="GO" id="GO:0009368">
    <property type="term" value="C:endopeptidase Clp complex"/>
    <property type="evidence" value="ECO:0007669"/>
    <property type="project" value="TreeGrafter"/>
</dbReference>
<protein>
    <submittedName>
        <fullName evidence="5">Clp protease</fullName>
    </submittedName>
</protein>
<dbReference type="Pfam" id="PF00574">
    <property type="entry name" value="CLP_protease"/>
    <property type="match status" value="1"/>
</dbReference>
<evidence type="ECO:0000313" key="5">
    <source>
        <dbReference type="EMBL" id="EUJ56634.1"/>
    </source>
</evidence>
<dbReference type="GO" id="GO:0004252">
    <property type="term" value="F:serine-type endopeptidase activity"/>
    <property type="evidence" value="ECO:0007669"/>
    <property type="project" value="TreeGrafter"/>
</dbReference>
<dbReference type="NCBIfam" id="NF045542">
    <property type="entry name" value="Clp_rel_HeadMat"/>
    <property type="match status" value="1"/>
</dbReference>
<dbReference type="GO" id="GO:0051117">
    <property type="term" value="F:ATPase binding"/>
    <property type="evidence" value="ECO:0007669"/>
    <property type="project" value="TreeGrafter"/>
</dbReference>
<dbReference type="CDD" id="cd07016">
    <property type="entry name" value="S14_ClpP_1"/>
    <property type="match status" value="1"/>
</dbReference>
<dbReference type="Gene3D" id="3.90.226.10">
    <property type="entry name" value="2-enoyl-CoA Hydratase, Chain A, domain 1"/>
    <property type="match status" value="1"/>
</dbReference>
<dbReference type="Proteomes" id="UP000019241">
    <property type="component" value="Unassembled WGS sequence"/>
</dbReference>
<keyword evidence="3" id="KW-0720">Serine protease</keyword>
<dbReference type="PANTHER" id="PTHR10381:SF70">
    <property type="entry name" value="ATP-DEPENDENT CLP PROTEASE PROTEOLYTIC SUBUNIT"/>
    <property type="match status" value="1"/>
</dbReference>
<dbReference type="EMBL" id="AODM01000030">
    <property type="protein sequence ID" value="EUJ56634.1"/>
    <property type="molecule type" value="Genomic_DNA"/>
</dbReference>
<evidence type="ECO:0000256" key="1">
    <source>
        <dbReference type="ARBA" id="ARBA00022670"/>
    </source>
</evidence>
<evidence type="ECO:0000256" key="2">
    <source>
        <dbReference type="ARBA" id="ARBA00022801"/>
    </source>
</evidence>
<reference evidence="5 6" key="1">
    <citation type="submission" date="2012-12" db="EMBL/GenBank/DDBJ databases">
        <title>Novel taxa of Listeriaceae from agricultural environments in the United States.</title>
        <authorList>
            <person name="den Bakker H.C."/>
            <person name="Allred A."/>
            <person name="Warchocki S."/>
            <person name="Wright E.M."/>
            <person name="Burrell A."/>
            <person name="Nightingale K.K."/>
            <person name="Kephart D."/>
            <person name="Wiedmann M."/>
        </authorList>
    </citation>
    <scope>NUCLEOTIDE SEQUENCE [LARGE SCALE GENOMIC DNA]</scope>
    <source>
        <strain evidence="5 6">FSL S10-1203</strain>
    </source>
</reference>
<accession>W7DF40</accession>
<gene>
    <name evidence="5" type="ORF">MCOL2_08911</name>
</gene>
<name>W7DF40_9LIST</name>
<dbReference type="GO" id="GO:0006515">
    <property type="term" value="P:protein quality control for misfolded or incompletely synthesized proteins"/>
    <property type="evidence" value="ECO:0007669"/>
    <property type="project" value="TreeGrafter"/>
</dbReference>
<feature type="compositionally biased region" description="Acidic residues" evidence="4">
    <location>
        <begin position="199"/>
        <end position="210"/>
    </location>
</feature>
<keyword evidence="1 5" id="KW-0645">Protease</keyword>
<dbReference type="PANTHER" id="PTHR10381">
    <property type="entry name" value="ATP-DEPENDENT CLP PROTEASE PROTEOLYTIC SUBUNIT"/>
    <property type="match status" value="1"/>
</dbReference>
<dbReference type="GO" id="GO:0004176">
    <property type="term" value="F:ATP-dependent peptidase activity"/>
    <property type="evidence" value="ECO:0007669"/>
    <property type="project" value="TreeGrafter"/>
</dbReference>
<dbReference type="AlphaFoldDB" id="W7DF40"/>
<evidence type="ECO:0000313" key="6">
    <source>
        <dbReference type="Proteomes" id="UP000019241"/>
    </source>
</evidence>